<evidence type="ECO:0000256" key="1">
    <source>
        <dbReference type="SAM" id="Phobius"/>
    </source>
</evidence>
<protein>
    <submittedName>
        <fullName evidence="2">Putative secreted protein</fullName>
    </submittedName>
</protein>
<evidence type="ECO:0000313" key="2">
    <source>
        <dbReference type="EMBL" id="MBW74440.1"/>
    </source>
</evidence>
<keyword evidence="1" id="KW-1133">Transmembrane helix</keyword>
<dbReference type="AlphaFoldDB" id="A0A2M4DA40"/>
<dbReference type="EMBL" id="GGFL01010262">
    <property type="protein sequence ID" value="MBW74440.1"/>
    <property type="molecule type" value="Transcribed_RNA"/>
</dbReference>
<name>A0A2M4DA40_ANODA</name>
<organism evidence="2">
    <name type="scientific">Anopheles darlingi</name>
    <name type="common">Mosquito</name>
    <dbReference type="NCBI Taxonomy" id="43151"/>
    <lineage>
        <taxon>Eukaryota</taxon>
        <taxon>Metazoa</taxon>
        <taxon>Ecdysozoa</taxon>
        <taxon>Arthropoda</taxon>
        <taxon>Hexapoda</taxon>
        <taxon>Insecta</taxon>
        <taxon>Pterygota</taxon>
        <taxon>Neoptera</taxon>
        <taxon>Endopterygota</taxon>
        <taxon>Diptera</taxon>
        <taxon>Nematocera</taxon>
        <taxon>Culicoidea</taxon>
        <taxon>Culicidae</taxon>
        <taxon>Anophelinae</taxon>
        <taxon>Anopheles</taxon>
    </lineage>
</organism>
<keyword evidence="1" id="KW-0472">Membrane</keyword>
<proteinExistence type="predicted"/>
<feature type="transmembrane region" description="Helical" evidence="1">
    <location>
        <begin position="12"/>
        <end position="33"/>
    </location>
</feature>
<accession>A0A2M4DA40</accession>
<sequence>MILWGSGWCERVVGLLFLLSSFSSCCFTLRLLLLFRGASTDQRCTHNQPHCRLFCRGLFFSTQGGSNFFWTFSTSRAVCTRT</sequence>
<keyword evidence="1" id="KW-0812">Transmembrane</keyword>
<reference evidence="2" key="1">
    <citation type="submission" date="2018-01" db="EMBL/GenBank/DDBJ databases">
        <title>An insight into the sialome of Amazonian anophelines.</title>
        <authorList>
            <person name="Ribeiro J.M."/>
            <person name="Scarpassa V."/>
            <person name="Calvo E."/>
        </authorList>
    </citation>
    <scope>NUCLEOTIDE SEQUENCE</scope>
</reference>